<feature type="chain" id="PRO_5047382993" evidence="4">
    <location>
        <begin position="26"/>
        <end position="137"/>
    </location>
</feature>
<sequence length="137" mass="14452">MHHSLTGAAMLRLLALVLFTGNAFAQTGMTTLGQFSVNESGAATYTIPITIPPGIGGIEPKLALSYNSQAGNGLLGVGWSLSGLSAIGRCPQTMAQDGKRGGVKLDNDDRYCLDAQRLRASPRTVVTPIMSIWMSWA</sequence>
<dbReference type="EMBL" id="JBHTBU010000001">
    <property type="protein sequence ID" value="MFC7286536.1"/>
    <property type="molecule type" value="Genomic_DNA"/>
</dbReference>
<evidence type="ECO:0000256" key="3">
    <source>
        <dbReference type="ARBA" id="ARBA00023026"/>
    </source>
</evidence>
<evidence type="ECO:0000256" key="2">
    <source>
        <dbReference type="ARBA" id="ARBA00022525"/>
    </source>
</evidence>
<evidence type="ECO:0000256" key="1">
    <source>
        <dbReference type="ARBA" id="ARBA00004613"/>
    </source>
</evidence>
<proteinExistence type="predicted"/>
<evidence type="ECO:0000313" key="6">
    <source>
        <dbReference type="Proteomes" id="UP001596542"/>
    </source>
</evidence>
<keyword evidence="6" id="KW-1185">Reference proteome</keyword>
<evidence type="ECO:0000313" key="5">
    <source>
        <dbReference type="EMBL" id="MFC7286536.1"/>
    </source>
</evidence>
<gene>
    <name evidence="5" type="ORF">ACFQPC_00670</name>
</gene>
<reference evidence="6" key="1">
    <citation type="journal article" date="2019" name="Int. J. Syst. Evol. Microbiol.">
        <title>The Global Catalogue of Microorganisms (GCM) 10K type strain sequencing project: providing services to taxonomists for standard genome sequencing and annotation.</title>
        <authorList>
            <consortium name="The Broad Institute Genomics Platform"/>
            <consortium name="The Broad Institute Genome Sequencing Center for Infectious Disease"/>
            <person name="Wu L."/>
            <person name="Ma J."/>
        </authorList>
    </citation>
    <scope>NUCLEOTIDE SEQUENCE [LARGE SCALE GENOMIC DNA]</scope>
    <source>
        <strain evidence="6">KACC 12508</strain>
    </source>
</reference>
<comment type="caution">
    <text evidence="5">The sequence shown here is derived from an EMBL/GenBank/DDBJ whole genome shotgun (WGS) entry which is preliminary data.</text>
</comment>
<protein>
    <submittedName>
        <fullName evidence="5">SpvB/TcaC N-terminal domain-containing protein</fullName>
    </submittedName>
</protein>
<dbReference type="RefSeq" id="WP_382269741.1">
    <property type="nucleotide sequence ID" value="NZ_JBHTBU010000001.1"/>
</dbReference>
<keyword evidence="4" id="KW-0732">Signal</keyword>
<accession>A0ABW2I6I0</accession>
<keyword evidence="2" id="KW-0964">Secreted</keyword>
<organism evidence="5 6">
    <name type="scientific">Herminiimonas glaciei</name>
    <dbReference type="NCBI Taxonomy" id="523788"/>
    <lineage>
        <taxon>Bacteria</taxon>
        <taxon>Pseudomonadati</taxon>
        <taxon>Pseudomonadota</taxon>
        <taxon>Betaproteobacteria</taxon>
        <taxon>Burkholderiales</taxon>
        <taxon>Oxalobacteraceae</taxon>
        <taxon>Herminiimonas</taxon>
    </lineage>
</organism>
<dbReference type="Pfam" id="PF03534">
    <property type="entry name" value="SpvB"/>
    <property type="match status" value="1"/>
</dbReference>
<dbReference type="Proteomes" id="UP001596542">
    <property type="component" value="Unassembled WGS sequence"/>
</dbReference>
<dbReference type="InterPro" id="IPR003284">
    <property type="entry name" value="Sal_SpvB"/>
</dbReference>
<comment type="subcellular location">
    <subcellularLocation>
        <location evidence="1">Secreted</location>
    </subcellularLocation>
</comment>
<keyword evidence="3" id="KW-0843">Virulence</keyword>
<feature type="signal peptide" evidence="4">
    <location>
        <begin position="1"/>
        <end position="25"/>
    </location>
</feature>
<name>A0ABW2I6I0_9BURK</name>
<evidence type="ECO:0000256" key="4">
    <source>
        <dbReference type="SAM" id="SignalP"/>
    </source>
</evidence>